<reference evidence="2" key="1">
    <citation type="submission" date="2020-10" db="EMBL/GenBank/DDBJ databases">
        <authorList>
            <person name="Gilroy R."/>
        </authorList>
    </citation>
    <scope>NUCLEOTIDE SEQUENCE</scope>
    <source>
        <strain evidence="2">ChiGjej1B1-24693</strain>
    </source>
</reference>
<evidence type="ECO:0000313" key="3">
    <source>
        <dbReference type="Proteomes" id="UP000886842"/>
    </source>
</evidence>
<feature type="transmembrane region" description="Helical" evidence="1">
    <location>
        <begin position="84"/>
        <end position="103"/>
    </location>
</feature>
<evidence type="ECO:0000256" key="1">
    <source>
        <dbReference type="SAM" id="Phobius"/>
    </source>
</evidence>
<feature type="transmembrane region" description="Helical" evidence="1">
    <location>
        <begin position="51"/>
        <end position="78"/>
    </location>
</feature>
<sequence>MTSQWEQRLTAALDQALAVADGLADQRVAAIRRARPELSPRQVIGVLEREFAGLTVVTGAGTGMVAAVPAVGLVAALGLAGADLVAFLTASAAHALAVARVHGQDYRSVERQRALVLAVLIGNAGSKVVLNTVGRTGVRWGRSLAATLPLRLVKELNRRLGGLLLKKFGPKAGLVSAVKTIPLGLGAAIGGTGNFVMGREVIHSTREAFGAPPEVFTGSGPEQH</sequence>
<dbReference type="EMBL" id="DVLP01000035">
    <property type="protein sequence ID" value="HIT74174.1"/>
    <property type="molecule type" value="Genomic_DNA"/>
</dbReference>
<name>A0A9D1GVK0_9ACTN</name>
<reference evidence="2" key="2">
    <citation type="journal article" date="2021" name="PeerJ">
        <title>Extensive microbial diversity within the chicken gut microbiome revealed by metagenomics and culture.</title>
        <authorList>
            <person name="Gilroy R."/>
            <person name="Ravi A."/>
            <person name="Getino M."/>
            <person name="Pursley I."/>
            <person name="Horton D.L."/>
            <person name="Alikhan N.F."/>
            <person name="Baker D."/>
            <person name="Gharbi K."/>
            <person name="Hall N."/>
            <person name="Watson M."/>
            <person name="Adriaenssens E.M."/>
            <person name="Foster-Nyarko E."/>
            <person name="Jarju S."/>
            <person name="Secka A."/>
            <person name="Antonio M."/>
            <person name="Oren A."/>
            <person name="Chaudhuri R.R."/>
            <person name="La Ragione R."/>
            <person name="Hildebrand F."/>
            <person name="Pallen M.J."/>
        </authorList>
    </citation>
    <scope>NUCLEOTIDE SEQUENCE</scope>
    <source>
        <strain evidence="2">ChiGjej1B1-24693</strain>
    </source>
</reference>
<evidence type="ECO:0008006" key="4">
    <source>
        <dbReference type="Google" id="ProtNLM"/>
    </source>
</evidence>
<protein>
    <recommendedName>
        <fullName evidence="4">EcsC family protein</fullName>
    </recommendedName>
</protein>
<keyword evidence="1" id="KW-0812">Transmembrane</keyword>
<dbReference type="AlphaFoldDB" id="A0A9D1GVK0"/>
<accession>A0A9D1GVK0</accession>
<keyword evidence="1" id="KW-0472">Membrane</keyword>
<organism evidence="2 3">
    <name type="scientific">Candidatus Avipropionibacterium avicola</name>
    <dbReference type="NCBI Taxonomy" id="2840701"/>
    <lineage>
        <taxon>Bacteria</taxon>
        <taxon>Bacillati</taxon>
        <taxon>Actinomycetota</taxon>
        <taxon>Actinomycetes</taxon>
        <taxon>Propionibacteriales</taxon>
        <taxon>Propionibacteriaceae</taxon>
        <taxon>Propionibacteriaceae incertae sedis</taxon>
        <taxon>Candidatus Avipropionibacterium</taxon>
    </lineage>
</organism>
<keyword evidence="1" id="KW-1133">Transmembrane helix</keyword>
<dbReference type="Proteomes" id="UP000886842">
    <property type="component" value="Unassembled WGS sequence"/>
</dbReference>
<gene>
    <name evidence="2" type="ORF">IAA98_01140</name>
</gene>
<comment type="caution">
    <text evidence="2">The sequence shown here is derived from an EMBL/GenBank/DDBJ whole genome shotgun (WGS) entry which is preliminary data.</text>
</comment>
<proteinExistence type="predicted"/>
<evidence type="ECO:0000313" key="2">
    <source>
        <dbReference type="EMBL" id="HIT74174.1"/>
    </source>
</evidence>